<dbReference type="SUPFAM" id="SSF48726">
    <property type="entry name" value="Immunoglobulin"/>
    <property type="match status" value="1"/>
</dbReference>
<proteinExistence type="predicted"/>
<dbReference type="AlphaFoldDB" id="A0A4U5V4X7"/>
<evidence type="ECO:0000313" key="4">
    <source>
        <dbReference type="EMBL" id="TKS82689.1"/>
    </source>
</evidence>
<dbReference type="PROSITE" id="PS50835">
    <property type="entry name" value="IG_LIKE"/>
    <property type="match status" value="1"/>
</dbReference>
<dbReference type="InterPro" id="IPR036179">
    <property type="entry name" value="Ig-like_dom_sf"/>
</dbReference>
<feature type="domain" description="Ig-like" evidence="3">
    <location>
        <begin position="34"/>
        <end position="133"/>
    </location>
</feature>
<evidence type="ECO:0000313" key="5">
    <source>
        <dbReference type="Proteomes" id="UP000298787"/>
    </source>
</evidence>
<evidence type="ECO:0000256" key="2">
    <source>
        <dbReference type="SAM" id="SignalP"/>
    </source>
</evidence>
<evidence type="ECO:0000256" key="1">
    <source>
        <dbReference type="SAM" id="Phobius"/>
    </source>
</evidence>
<keyword evidence="1" id="KW-1133">Transmembrane helix</keyword>
<feature type="transmembrane region" description="Helical" evidence="1">
    <location>
        <begin position="151"/>
        <end position="172"/>
    </location>
</feature>
<evidence type="ECO:0000259" key="3">
    <source>
        <dbReference type="PROSITE" id="PS50835"/>
    </source>
</evidence>
<dbReference type="PANTHER" id="PTHR15193:SF1">
    <property type="entry name" value="CD83 ANTIGEN"/>
    <property type="match status" value="1"/>
</dbReference>
<dbReference type="Gene3D" id="2.60.40.10">
    <property type="entry name" value="Immunoglobulins"/>
    <property type="match status" value="1"/>
</dbReference>
<keyword evidence="1" id="KW-0812">Transmembrane</keyword>
<feature type="chain" id="PRO_5020427791" evidence="2">
    <location>
        <begin position="20"/>
        <end position="253"/>
    </location>
</feature>
<name>A0A4U5V4X7_COLLU</name>
<gene>
    <name evidence="4" type="ORF">D9C73_016798</name>
</gene>
<dbReference type="EMBL" id="CM014091">
    <property type="protein sequence ID" value="TKS82689.1"/>
    <property type="molecule type" value="Genomic_DNA"/>
</dbReference>
<keyword evidence="1" id="KW-0472">Membrane</keyword>
<accession>A0A4U5V4X7</accession>
<keyword evidence="2" id="KW-0732">Signal</keyword>
<dbReference type="Proteomes" id="UP000298787">
    <property type="component" value="Chromosome 14"/>
</dbReference>
<dbReference type="InterPro" id="IPR013783">
    <property type="entry name" value="Ig-like_fold"/>
</dbReference>
<protein>
    <submittedName>
        <fullName evidence="4">CD83 antigen</fullName>
    </submittedName>
</protein>
<reference evidence="4 5" key="1">
    <citation type="submission" date="2019-01" db="EMBL/GenBank/DDBJ databases">
        <title>Genome Assembly of Collichthys lucidus.</title>
        <authorList>
            <person name="Cai M."/>
            <person name="Xiao S."/>
        </authorList>
    </citation>
    <scope>NUCLEOTIDE SEQUENCE [LARGE SCALE GENOMIC DNA]</scope>
    <source>
        <strain evidence="4">JT15FE1705JMU</strain>
        <tissue evidence="4">Muscle</tissue>
    </source>
</reference>
<feature type="signal peptide" evidence="2">
    <location>
        <begin position="1"/>
        <end position="19"/>
    </location>
</feature>
<sequence>MSPVEVYLLLSLGVSVSVGMSVKHTDLEVVSVSGEDSVLECTADPKAGVQYRAVRWYKVRDPSSDARLSGLLMKHLPNGTTQWYKGAEGEVEFVNESRNIRLSNGTCADSGVYVCHLAAPVGEQNREGRVLLTLTDCPTEDLTNNDDMTDAYMVIVATAVLVLALVIFRISYVSLKNTLKDRSVTPKKETLLDAPMKPLEKKDLMLIYTLGPKTAVTLRMHSPLCYTEQIETPRKTEAIDRWMNSARVFVKVL</sequence>
<keyword evidence="5" id="KW-1185">Reference proteome</keyword>
<dbReference type="PANTHER" id="PTHR15193">
    <property type="entry name" value="CD83 ANTIGEN"/>
    <property type="match status" value="1"/>
</dbReference>
<organism evidence="4 5">
    <name type="scientific">Collichthys lucidus</name>
    <name type="common">Big head croaker</name>
    <name type="synonym">Sciaena lucida</name>
    <dbReference type="NCBI Taxonomy" id="240159"/>
    <lineage>
        <taxon>Eukaryota</taxon>
        <taxon>Metazoa</taxon>
        <taxon>Chordata</taxon>
        <taxon>Craniata</taxon>
        <taxon>Vertebrata</taxon>
        <taxon>Euteleostomi</taxon>
        <taxon>Actinopterygii</taxon>
        <taxon>Neopterygii</taxon>
        <taxon>Teleostei</taxon>
        <taxon>Neoteleostei</taxon>
        <taxon>Acanthomorphata</taxon>
        <taxon>Eupercaria</taxon>
        <taxon>Sciaenidae</taxon>
        <taxon>Collichthys</taxon>
    </lineage>
</organism>
<dbReference type="STRING" id="240159.A0A4U5V4X7"/>
<dbReference type="InterPro" id="IPR007110">
    <property type="entry name" value="Ig-like_dom"/>
</dbReference>